<dbReference type="PANTHER" id="PTHR33643">
    <property type="entry name" value="UREASE ACCESSORY PROTEIN D"/>
    <property type="match status" value="1"/>
</dbReference>
<comment type="subunit">
    <text evidence="4">UreD, UreF and UreG form a complex that acts as a GTP-hydrolysis-dependent molecular chaperone, activating the urease apoprotein by helping to assemble the nickel containing metallocenter of UreC. The UreE protein probably delivers the nickel.</text>
</comment>
<keyword evidence="3 4" id="KW-0143">Chaperone</keyword>
<sequence length="314" mass="34857">MRAEEALREIAHIGREAPELAAYQQEPPQMASGRPGKCGYLRLEFARRNRRSVLAHMDRRAPSLVQRALYWDEAMPHMPCVFMISTSGCLLQGDRQALDIHMLPGACGHVTTQAATKIHAMSHNYAAQRQQITLEEGSYLELMPDPVIPHSNSRFFSTTQIVIHPTATLLYGEIVTSGRKYHAADGGFNFDLYSSSIVAQTNEGTELFSERYLLTPKSQPLDNVGVMGPFSVFGNLILLTPAHHHAAILQQTLPLYDAATGIASGASLLPNQCGVIFKALGYEAHQVKRAMRAFWQLARQEITGASLMPEFLWR</sequence>
<keyword evidence="4" id="KW-0963">Cytoplasm</keyword>
<protein>
    <recommendedName>
        <fullName evidence="4">Urease accessory protein UreD</fullName>
    </recommendedName>
</protein>
<organism evidence="5 6">
    <name type="scientific">Mixta intestinalis</name>
    <dbReference type="NCBI Taxonomy" id="1615494"/>
    <lineage>
        <taxon>Bacteria</taxon>
        <taxon>Pseudomonadati</taxon>
        <taxon>Pseudomonadota</taxon>
        <taxon>Gammaproteobacteria</taxon>
        <taxon>Enterobacterales</taxon>
        <taxon>Erwiniaceae</taxon>
        <taxon>Mixta</taxon>
    </lineage>
</organism>
<reference evidence="5 6" key="1">
    <citation type="submission" date="2018-03" db="EMBL/GenBank/DDBJ databases">
        <title>Pantoea intestinalis SRCM103226 isolated form the mealworm.</title>
        <authorList>
            <person name="Jeong D.-Y."/>
            <person name="Kim J.W."/>
        </authorList>
    </citation>
    <scope>NUCLEOTIDE SEQUENCE [LARGE SCALE GENOMIC DNA]</scope>
    <source>
        <strain evidence="5 6">SRCM103226</strain>
    </source>
</reference>
<proteinExistence type="inferred from homology"/>
<evidence type="ECO:0000256" key="3">
    <source>
        <dbReference type="ARBA" id="ARBA00023186"/>
    </source>
</evidence>
<dbReference type="KEGG" id="mint:C7M51_00317"/>
<dbReference type="HAMAP" id="MF_01384">
    <property type="entry name" value="UreD"/>
    <property type="match status" value="1"/>
</dbReference>
<evidence type="ECO:0000256" key="2">
    <source>
        <dbReference type="ARBA" id="ARBA00022988"/>
    </source>
</evidence>
<dbReference type="Pfam" id="PF01774">
    <property type="entry name" value="UreD"/>
    <property type="match status" value="1"/>
</dbReference>
<dbReference type="GO" id="GO:0005737">
    <property type="term" value="C:cytoplasm"/>
    <property type="evidence" value="ECO:0007669"/>
    <property type="project" value="UniProtKB-SubCell"/>
</dbReference>
<comment type="similarity">
    <text evidence="1 4">Belongs to the UreD family.</text>
</comment>
<evidence type="ECO:0000313" key="6">
    <source>
        <dbReference type="Proteomes" id="UP000464053"/>
    </source>
</evidence>
<name>A0A6P1PVP8_9GAMM</name>
<dbReference type="GO" id="GO:0016151">
    <property type="term" value="F:nickel cation binding"/>
    <property type="evidence" value="ECO:0007669"/>
    <property type="project" value="UniProtKB-UniRule"/>
</dbReference>
<keyword evidence="6" id="KW-1185">Reference proteome</keyword>
<dbReference type="RefSeq" id="WP_160619886.1">
    <property type="nucleotide sequence ID" value="NZ_CP028271.1"/>
</dbReference>
<keyword evidence="2 4" id="KW-0996">Nickel insertion</keyword>
<comment type="subcellular location">
    <subcellularLocation>
        <location evidence="4">Cytoplasm</location>
    </subcellularLocation>
</comment>
<dbReference type="AlphaFoldDB" id="A0A6P1PVP8"/>
<dbReference type="PANTHER" id="PTHR33643:SF1">
    <property type="entry name" value="UREASE ACCESSORY PROTEIN D"/>
    <property type="match status" value="1"/>
</dbReference>
<gene>
    <name evidence="5" type="primary">ureH</name>
    <name evidence="4" type="synonym">ureD</name>
    <name evidence="5" type="ORF">C7M51_00317</name>
</gene>
<accession>A0A6P1PVP8</accession>
<dbReference type="OrthoDB" id="9807968at2"/>
<dbReference type="InterPro" id="IPR002669">
    <property type="entry name" value="UreD"/>
</dbReference>
<evidence type="ECO:0000313" key="5">
    <source>
        <dbReference type="EMBL" id="QHM70057.1"/>
    </source>
</evidence>
<dbReference type="EMBL" id="CP028271">
    <property type="protein sequence ID" value="QHM70057.1"/>
    <property type="molecule type" value="Genomic_DNA"/>
</dbReference>
<evidence type="ECO:0000256" key="1">
    <source>
        <dbReference type="ARBA" id="ARBA00007177"/>
    </source>
</evidence>
<dbReference type="Proteomes" id="UP000464053">
    <property type="component" value="Chromosome"/>
</dbReference>
<evidence type="ECO:0000256" key="4">
    <source>
        <dbReference type="HAMAP-Rule" id="MF_01384"/>
    </source>
</evidence>
<comment type="function">
    <text evidence="4">Required for maturation of urease via the functional incorporation of the urease nickel metallocenter.</text>
</comment>